<protein>
    <submittedName>
        <fullName evidence="2">Uncharacterized protein</fullName>
    </submittedName>
</protein>
<sequence>MSVEPARNVGTNAVIVDHLAAVGNMAIAIVIEIVPTPWCIPRRHAVRASTVIMARHRPAKSDIAIDRRLPGVSWQDVLMRCCAKCRRPGETSRISRTINLDPGNWTVFGGGGLADGGPPSAASPSSLQTITGQESGLLVPGNVSWWPCQDRDPWLQRNVIETTREFDGKLDVTPETNDTSTSEVASMH</sequence>
<dbReference type="AlphaFoldDB" id="A0A3L8DPI4"/>
<comment type="caution">
    <text evidence="2">The sequence shown here is derived from an EMBL/GenBank/DDBJ whole genome shotgun (WGS) entry which is preliminary data.</text>
</comment>
<reference evidence="2 3" key="1">
    <citation type="journal article" date="2018" name="Genome Res.">
        <title>The genomic architecture and molecular evolution of ant odorant receptors.</title>
        <authorList>
            <person name="McKenzie S.K."/>
            <person name="Kronauer D.J.C."/>
        </authorList>
    </citation>
    <scope>NUCLEOTIDE SEQUENCE [LARGE SCALE GENOMIC DNA]</scope>
    <source>
        <strain evidence="2">Clonal line C1</strain>
    </source>
</reference>
<organism evidence="2 3">
    <name type="scientific">Ooceraea biroi</name>
    <name type="common">Clonal raider ant</name>
    <name type="synonym">Cerapachys biroi</name>
    <dbReference type="NCBI Taxonomy" id="2015173"/>
    <lineage>
        <taxon>Eukaryota</taxon>
        <taxon>Metazoa</taxon>
        <taxon>Ecdysozoa</taxon>
        <taxon>Arthropoda</taxon>
        <taxon>Hexapoda</taxon>
        <taxon>Insecta</taxon>
        <taxon>Pterygota</taxon>
        <taxon>Neoptera</taxon>
        <taxon>Endopterygota</taxon>
        <taxon>Hymenoptera</taxon>
        <taxon>Apocrita</taxon>
        <taxon>Aculeata</taxon>
        <taxon>Formicoidea</taxon>
        <taxon>Formicidae</taxon>
        <taxon>Dorylinae</taxon>
        <taxon>Ooceraea</taxon>
    </lineage>
</organism>
<gene>
    <name evidence="2" type="ORF">DMN91_006523</name>
</gene>
<name>A0A3L8DPI4_OOCBI</name>
<feature type="region of interest" description="Disordered" evidence="1">
    <location>
        <begin position="169"/>
        <end position="188"/>
    </location>
</feature>
<dbReference type="Proteomes" id="UP000279307">
    <property type="component" value="Chromosome 6"/>
</dbReference>
<evidence type="ECO:0000313" key="2">
    <source>
        <dbReference type="EMBL" id="RLU22143.1"/>
    </source>
</evidence>
<proteinExistence type="predicted"/>
<accession>A0A3L8DPI4</accession>
<evidence type="ECO:0000313" key="3">
    <source>
        <dbReference type="Proteomes" id="UP000279307"/>
    </source>
</evidence>
<feature type="compositionally biased region" description="Polar residues" evidence="1">
    <location>
        <begin position="174"/>
        <end position="188"/>
    </location>
</feature>
<evidence type="ECO:0000256" key="1">
    <source>
        <dbReference type="SAM" id="MobiDB-lite"/>
    </source>
</evidence>
<dbReference type="EMBL" id="QOIP01000006">
    <property type="protein sequence ID" value="RLU22143.1"/>
    <property type="molecule type" value="Genomic_DNA"/>
</dbReference>